<evidence type="ECO:0000256" key="5">
    <source>
        <dbReference type="ARBA" id="ARBA00022741"/>
    </source>
</evidence>
<dbReference type="EC" id="6.3.5.4" evidence="2"/>
<dbReference type="InterPro" id="IPR029055">
    <property type="entry name" value="Ntn_hydrolases_N"/>
</dbReference>
<keyword evidence="3 15" id="KW-0436">Ligase</keyword>
<evidence type="ECO:0000256" key="1">
    <source>
        <dbReference type="ARBA" id="ARBA00005752"/>
    </source>
</evidence>
<keyword evidence="4 11" id="KW-0028">Amino-acid biosynthesis</keyword>
<dbReference type="PANTHER" id="PTHR11772:SF2">
    <property type="entry name" value="ASPARAGINE SYNTHETASE [GLUTAMINE-HYDROLYZING]"/>
    <property type="match status" value="1"/>
</dbReference>
<comment type="catalytic activity">
    <reaction evidence="10">
        <text>L-aspartate + L-glutamine + ATP + H2O = L-asparagine + L-glutamate + AMP + diphosphate + H(+)</text>
        <dbReference type="Rhea" id="RHEA:12228"/>
        <dbReference type="ChEBI" id="CHEBI:15377"/>
        <dbReference type="ChEBI" id="CHEBI:15378"/>
        <dbReference type="ChEBI" id="CHEBI:29985"/>
        <dbReference type="ChEBI" id="CHEBI:29991"/>
        <dbReference type="ChEBI" id="CHEBI:30616"/>
        <dbReference type="ChEBI" id="CHEBI:33019"/>
        <dbReference type="ChEBI" id="CHEBI:58048"/>
        <dbReference type="ChEBI" id="CHEBI:58359"/>
        <dbReference type="ChEBI" id="CHEBI:456215"/>
        <dbReference type="EC" id="6.3.5.4"/>
    </reaction>
</comment>
<feature type="site" description="Important for beta-aspartyl-AMP intermediate formation" evidence="13">
    <location>
        <position position="336"/>
    </location>
</feature>
<dbReference type="AlphaFoldDB" id="A0A238JDB2"/>
<dbReference type="Gene3D" id="3.40.50.620">
    <property type="entry name" value="HUPs"/>
    <property type="match status" value="1"/>
</dbReference>
<dbReference type="PANTHER" id="PTHR11772">
    <property type="entry name" value="ASPARAGINE SYNTHETASE"/>
    <property type="match status" value="1"/>
</dbReference>
<dbReference type="GO" id="GO:0005829">
    <property type="term" value="C:cytosol"/>
    <property type="evidence" value="ECO:0007669"/>
    <property type="project" value="TreeGrafter"/>
</dbReference>
<dbReference type="GO" id="GO:0005524">
    <property type="term" value="F:ATP binding"/>
    <property type="evidence" value="ECO:0007669"/>
    <property type="project" value="UniProtKB-KW"/>
</dbReference>
<evidence type="ECO:0000313" key="15">
    <source>
        <dbReference type="EMBL" id="SMX28668.1"/>
    </source>
</evidence>
<dbReference type="PROSITE" id="PS51278">
    <property type="entry name" value="GATASE_TYPE_2"/>
    <property type="match status" value="1"/>
</dbReference>
<feature type="binding site" evidence="12">
    <location>
        <position position="229"/>
    </location>
    <ligand>
        <name>ATP</name>
        <dbReference type="ChEBI" id="CHEBI:30616"/>
    </ligand>
</feature>
<protein>
    <recommendedName>
        <fullName evidence="2">asparagine synthase (glutamine-hydrolyzing)</fullName>
        <ecNumber evidence="2">6.3.5.4</ecNumber>
    </recommendedName>
</protein>
<evidence type="ECO:0000256" key="8">
    <source>
        <dbReference type="ARBA" id="ARBA00022962"/>
    </source>
</evidence>
<feature type="active site" description="For GATase activity" evidence="11">
    <location>
        <position position="2"/>
    </location>
</feature>
<dbReference type="Gene3D" id="3.60.20.10">
    <property type="entry name" value="Glutamine Phosphoribosylpyrophosphate, subunit 1, domain 1"/>
    <property type="match status" value="1"/>
</dbReference>
<feature type="binding site" evidence="12">
    <location>
        <position position="98"/>
    </location>
    <ligand>
        <name>L-glutamine</name>
        <dbReference type="ChEBI" id="CHEBI:58359"/>
    </ligand>
</feature>
<evidence type="ECO:0000313" key="16">
    <source>
        <dbReference type="Proteomes" id="UP000225972"/>
    </source>
</evidence>
<evidence type="ECO:0000256" key="4">
    <source>
        <dbReference type="ARBA" id="ARBA00022605"/>
    </source>
</evidence>
<organism evidence="15 16">
    <name type="scientific">Pelagimonas phthalicica</name>
    <dbReference type="NCBI Taxonomy" id="1037362"/>
    <lineage>
        <taxon>Bacteria</taxon>
        <taxon>Pseudomonadati</taxon>
        <taxon>Pseudomonadota</taxon>
        <taxon>Alphaproteobacteria</taxon>
        <taxon>Rhodobacterales</taxon>
        <taxon>Roseobacteraceae</taxon>
        <taxon>Pelagimonas</taxon>
    </lineage>
</organism>
<reference evidence="16" key="1">
    <citation type="submission" date="2017-05" db="EMBL/GenBank/DDBJ databases">
        <authorList>
            <person name="Rodrigo-Torres L."/>
            <person name="Arahal R. D."/>
            <person name="Lucena T."/>
        </authorList>
    </citation>
    <scope>NUCLEOTIDE SEQUENCE [LARGE SCALE GENOMIC DNA]</scope>
    <source>
        <strain evidence="16">CECT 8649</strain>
    </source>
</reference>
<dbReference type="CDD" id="cd01991">
    <property type="entry name" value="Asn_synthase_B_C"/>
    <property type="match status" value="1"/>
</dbReference>
<evidence type="ECO:0000256" key="6">
    <source>
        <dbReference type="ARBA" id="ARBA00022840"/>
    </source>
</evidence>
<dbReference type="InterPro" id="IPR001962">
    <property type="entry name" value="Asn_synthase"/>
</dbReference>
<dbReference type="RefSeq" id="WP_099246176.1">
    <property type="nucleotide sequence ID" value="NZ_FXXP01000002.1"/>
</dbReference>
<dbReference type="Proteomes" id="UP000225972">
    <property type="component" value="Unassembled WGS sequence"/>
</dbReference>
<dbReference type="InterPro" id="IPR006426">
    <property type="entry name" value="Asn_synth_AEB"/>
</dbReference>
<accession>A0A238JDB2</accession>
<evidence type="ECO:0000256" key="9">
    <source>
        <dbReference type="ARBA" id="ARBA00029440"/>
    </source>
</evidence>
<feature type="domain" description="Glutamine amidotransferase type-2" evidence="14">
    <location>
        <begin position="2"/>
        <end position="185"/>
    </location>
</feature>
<dbReference type="Pfam" id="PF13537">
    <property type="entry name" value="GATase_7"/>
    <property type="match status" value="1"/>
</dbReference>
<proteinExistence type="inferred from homology"/>
<name>A0A238JDB2_9RHOB</name>
<comment type="pathway">
    <text evidence="9">Amino-acid biosynthesis.</text>
</comment>
<dbReference type="InterPro" id="IPR014729">
    <property type="entry name" value="Rossmann-like_a/b/a_fold"/>
</dbReference>
<evidence type="ECO:0000256" key="2">
    <source>
        <dbReference type="ARBA" id="ARBA00012737"/>
    </source>
</evidence>
<dbReference type="Pfam" id="PF00733">
    <property type="entry name" value="Asn_synthase"/>
    <property type="match status" value="1"/>
</dbReference>
<keyword evidence="16" id="KW-1185">Reference proteome</keyword>
<evidence type="ECO:0000256" key="3">
    <source>
        <dbReference type="ARBA" id="ARBA00022598"/>
    </source>
</evidence>
<gene>
    <name evidence="15" type="primary">asnB</name>
    <name evidence="15" type="ORF">TRP8649_02793</name>
</gene>
<keyword evidence="5 12" id="KW-0547">Nucleotide-binding</keyword>
<dbReference type="SUPFAM" id="SSF52402">
    <property type="entry name" value="Adenine nucleotide alpha hydrolases-like"/>
    <property type="match status" value="1"/>
</dbReference>
<evidence type="ECO:0000256" key="11">
    <source>
        <dbReference type="PIRSR" id="PIRSR001589-1"/>
    </source>
</evidence>
<dbReference type="EMBL" id="FXXP01000002">
    <property type="protein sequence ID" value="SMX28668.1"/>
    <property type="molecule type" value="Genomic_DNA"/>
</dbReference>
<dbReference type="GO" id="GO:0006529">
    <property type="term" value="P:asparagine biosynthetic process"/>
    <property type="evidence" value="ECO:0007669"/>
    <property type="project" value="UniProtKB-KW"/>
</dbReference>
<dbReference type="InterPro" id="IPR050795">
    <property type="entry name" value="Asn_Synthetase"/>
</dbReference>
<evidence type="ECO:0000259" key="14">
    <source>
        <dbReference type="PROSITE" id="PS51278"/>
    </source>
</evidence>
<evidence type="ECO:0000256" key="13">
    <source>
        <dbReference type="PIRSR" id="PIRSR001589-3"/>
    </source>
</evidence>
<keyword evidence="6 12" id="KW-0067">ATP-binding</keyword>
<sequence>MCSIFGVLKSPRDARRSRDLAVAQSALLKHRGLDSMGIVQIGETVLVHNRISIVDVFGGGQPLVGETDGVAVAANAEIYNQASIRGRYPNYRFKTGSDCEAIIPIVLDKGADAIAELRGMFAFALVYDGGKKFYVARDRMGILSLYWGTAADGTVFVASELKALVGICETFAVFPPGHVMTEKDSAPRPYVEPQKPMGNLFKSDPAELPARLTESVEAHLMSDVDLGFLLSGGLDSSLIASIAARLLRSRGVNTLKSYSTGMRGSPDLEAARQVADFLSFDHYEYVFDLEEGIDAVTETIRHLESYDVTSVRASVPMYLLARRIRANGTKVVLTGDGADELLGGYLYFHHAPNGSELHQELVRKLTSMHLYDCLRVNKTMLSWGVEPRVPFLDRDFVTYAMDLDPEFKMPGNGRIEKHLLRESFEGYLPEAVLWRQKEQSSDGVGYGWIDGLKAYTNHAVSDAAFETAADRFPLNTPRTKEAFYYREIFETLFDHPSSASCAPAGKAAGNATDTAAKWPGLVTSLDPSGRSVSTVHNFAL</sequence>
<dbReference type="CDD" id="cd00712">
    <property type="entry name" value="AsnB"/>
    <property type="match status" value="1"/>
</dbReference>
<dbReference type="InterPro" id="IPR033738">
    <property type="entry name" value="AsnB_N"/>
</dbReference>
<evidence type="ECO:0000256" key="7">
    <source>
        <dbReference type="ARBA" id="ARBA00022888"/>
    </source>
</evidence>
<dbReference type="NCBIfam" id="NF006949">
    <property type="entry name" value="PRK09431.1"/>
    <property type="match status" value="1"/>
</dbReference>
<comment type="similarity">
    <text evidence="1">Belongs to the asparagine synthetase family.</text>
</comment>
<keyword evidence="7 11" id="KW-0061">Asparagine biosynthesis</keyword>
<dbReference type="SUPFAM" id="SSF56235">
    <property type="entry name" value="N-terminal nucleophile aminohydrolases (Ntn hydrolases)"/>
    <property type="match status" value="1"/>
</dbReference>
<dbReference type="OrthoDB" id="9763290at2"/>
<dbReference type="InterPro" id="IPR017932">
    <property type="entry name" value="GATase_2_dom"/>
</dbReference>
<evidence type="ECO:0000256" key="12">
    <source>
        <dbReference type="PIRSR" id="PIRSR001589-2"/>
    </source>
</evidence>
<dbReference type="GO" id="GO:0004066">
    <property type="term" value="F:asparagine synthase (glutamine-hydrolyzing) activity"/>
    <property type="evidence" value="ECO:0007669"/>
    <property type="project" value="UniProtKB-EC"/>
</dbReference>
<dbReference type="PIRSF" id="PIRSF001589">
    <property type="entry name" value="Asn_synthetase_glu-h"/>
    <property type="match status" value="1"/>
</dbReference>
<evidence type="ECO:0000256" key="10">
    <source>
        <dbReference type="ARBA" id="ARBA00048741"/>
    </source>
</evidence>
<keyword evidence="8 11" id="KW-0315">Glutamine amidotransferase</keyword>